<name>A0A1G9V459_9GAMM</name>
<dbReference type="Gene3D" id="3.40.50.720">
    <property type="entry name" value="NAD(P)-binding Rossmann-like Domain"/>
    <property type="match status" value="1"/>
</dbReference>
<dbReference type="Proteomes" id="UP000199107">
    <property type="component" value="Unassembled WGS sequence"/>
</dbReference>
<feature type="domain" description="Ketoreductase" evidence="3">
    <location>
        <begin position="12"/>
        <end position="181"/>
    </location>
</feature>
<dbReference type="GO" id="GO:0016491">
    <property type="term" value="F:oxidoreductase activity"/>
    <property type="evidence" value="ECO:0007669"/>
    <property type="project" value="UniProtKB-KW"/>
</dbReference>
<dbReference type="SMART" id="SM00822">
    <property type="entry name" value="PKS_KR"/>
    <property type="match status" value="1"/>
</dbReference>
<dbReference type="STRING" id="48727.SAMN05192555_1178"/>
<organism evidence="4 5">
    <name type="scientific">Franzmannia pantelleriensis</name>
    <dbReference type="NCBI Taxonomy" id="48727"/>
    <lineage>
        <taxon>Bacteria</taxon>
        <taxon>Pseudomonadati</taxon>
        <taxon>Pseudomonadota</taxon>
        <taxon>Gammaproteobacteria</taxon>
        <taxon>Oceanospirillales</taxon>
        <taxon>Halomonadaceae</taxon>
        <taxon>Franzmannia</taxon>
    </lineage>
</organism>
<keyword evidence="5" id="KW-1185">Reference proteome</keyword>
<sequence>MSDAPDGEFRGRRVLVTGGARGIGAATAELLLMRGARVAIGARSEASVDAFNAERDTPALAAVSELRDRASCQRVVDTACERLGGLDCLINCAGVFEEVPFEAVTQQHWDDHYQINVAGTFFAIQAALPALEASGGNVVNLGSDAGLIGYPPSSVYSGAKAAVVNLTRALALELAGRIRLNCVCPGNVATEMIDHAAQRSPDPAGYLADAHARAPMGRMARPGEVAEAILYLASPRASFTHGAILSVDGGGVCGF</sequence>
<gene>
    <name evidence="4" type="ORF">SAMN05192555_1178</name>
</gene>
<evidence type="ECO:0000259" key="3">
    <source>
        <dbReference type="SMART" id="SM00822"/>
    </source>
</evidence>
<keyword evidence="2" id="KW-0560">Oxidoreductase</keyword>
<dbReference type="OrthoDB" id="154414at2"/>
<dbReference type="InterPro" id="IPR036291">
    <property type="entry name" value="NAD(P)-bd_dom_sf"/>
</dbReference>
<dbReference type="PANTHER" id="PTHR43639">
    <property type="entry name" value="OXIDOREDUCTASE, SHORT-CHAIN DEHYDROGENASE/REDUCTASE FAMILY (AFU_ORTHOLOGUE AFUA_5G02870)"/>
    <property type="match status" value="1"/>
</dbReference>
<dbReference type="InterPro" id="IPR020904">
    <property type="entry name" value="Sc_DH/Rdtase_CS"/>
</dbReference>
<evidence type="ECO:0000313" key="5">
    <source>
        <dbReference type="Proteomes" id="UP000199107"/>
    </source>
</evidence>
<reference evidence="5" key="1">
    <citation type="submission" date="2016-10" db="EMBL/GenBank/DDBJ databases">
        <authorList>
            <person name="Varghese N."/>
            <person name="Submissions S."/>
        </authorList>
    </citation>
    <scope>NUCLEOTIDE SEQUENCE [LARGE SCALE GENOMIC DNA]</scope>
    <source>
        <strain evidence="5">AAP</strain>
    </source>
</reference>
<evidence type="ECO:0000256" key="1">
    <source>
        <dbReference type="ARBA" id="ARBA00006484"/>
    </source>
</evidence>
<dbReference type="PRINTS" id="PR00081">
    <property type="entry name" value="GDHRDH"/>
</dbReference>
<accession>A0A1G9V459</accession>
<proteinExistence type="inferred from homology"/>
<dbReference type="FunFam" id="3.40.50.720:FF:000084">
    <property type="entry name" value="Short-chain dehydrogenase reductase"/>
    <property type="match status" value="1"/>
</dbReference>
<dbReference type="InterPro" id="IPR002347">
    <property type="entry name" value="SDR_fam"/>
</dbReference>
<dbReference type="RefSeq" id="WP_089660148.1">
    <property type="nucleotide sequence ID" value="NZ_FNGH01000017.1"/>
</dbReference>
<evidence type="ECO:0000256" key="2">
    <source>
        <dbReference type="ARBA" id="ARBA00023002"/>
    </source>
</evidence>
<dbReference type="PANTHER" id="PTHR43639:SF1">
    <property type="entry name" value="SHORT-CHAIN DEHYDROGENASE_REDUCTASE FAMILY PROTEIN"/>
    <property type="match status" value="1"/>
</dbReference>
<protein>
    <submittedName>
        <fullName evidence="4">NAD(P)-dependent dehydrogenase, short-chain alcohol dehydrogenase family</fullName>
    </submittedName>
</protein>
<comment type="similarity">
    <text evidence="1">Belongs to the short-chain dehydrogenases/reductases (SDR) family.</text>
</comment>
<dbReference type="InterPro" id="IPR057326">
    <property type="entry name" value="KR_dom"/>
</dbReference>
<dbReference type="PRINTS" id="PR00080">
    <property type="entry name" value="SDRFAMILY"/>
</dbReference>
<dbReference type="AlphaFoldDB" id="A0A1G9V459"/>
<dbReference type="CDD" id="cd05233">
    <property type="entry name" value="SDR_c"/>
    <property type="match status" value="1"/>
</dbReference>
<dbReference type="SUPFAM" id="SSF51735">
    <property type="entry name" value="NAD(P)-binding Rossmann-fold domains"/>
    <property type="match status" value="1"/>
</dbReference>
<dbReference type="Pfam" id="PF13561">
    <property type="entry name" value="adh_short_C2"/>
    <property type="match status" value="1"/>
</dbReference>
<dbReference type="EMBL" id="FNGH01000017">
    <property type="protein sequence ID" value="SDM66948.1"/>
    <property type="molecule type" value="Genomic_DNA"/>
</dbReference>
<dbReference type="PROSITE" id="PS00061">
    <property type="entry name" value="ADH_SHORT"/>
    <property type="match status" value="1"/>
</dbReference>
<evidence type="ECO:0000313" key="4">
    <source>
        <dbReference type="EMBL" id="SDM66948.1"/>
    </source>
</evidence>